<organism evidence="3 4">
    <name type="scientific">Chiayiivirga flava</name>
    <dbReference type="NCBI Taxonomy" id="659595"/>
    <lineage>
        <taxon>Bacteria</taxon>
        <taxon>Pseudomonadati</taxon>
        <taxon>Pseudomonadota</taxon>
        <taxon>Gammaproteobacteria</taxon>
        <taxon>Lysobacterales</taxon>
        <taxon>Lysobacteraceae</taxon>
        <taxon>Chiayiivirga</taxon>
    </lineage>
</organism>
<protein>
    <submittedName>
        <fullName evidence="3">Tryptophan halogenase</fullName>
        <ecNumber evidence="3">1.14.19.9</ecNumber>
    </submittedName>
</protein>
<evidence type="ECO:0000256" key="2">
    <source>
        <dbReference type="PIRSR" id="PIRSR011396-2"/>
    </source>
</evidence>
<evidence type="ECO:0000313" key="4">
    <source>
        <dbReference type="Proteomes" id="UP000521199"/>
    </source>
</evidence>
<sequence length="506" mass="56488">MNASSDSRIRSVVIVGGGTAGWMTASALAKLLGRSVDIRLVESDEIGIVGVGEATIPQIRLFNGTLGLDEDEFIRRTQGTFKLGIEFVDWTRPGHRYTHAFGPIGGRELGVVPFWQYWRKAHAQGWAGELGDYVFNTVAARGNRFLRGANVQNSPLSNVFHAFHFDAGLYAKYLRGYAEARGVRRTEGKVVDTTLRGADGFVESVTLAGGERIDGDLFIDCSGFRGLLIEQALHTGYDDWSHWLPANRALAVPCESVSPLTPYTRSTARDAGWQWRIPLQHRIGNGYVYCSEFVSDDEAATTLLANLDGRALADPRPLRFVTGMRRKFWHRNVVAIGLASGFMEPLESTSIHFIQAAISKLVALFPDRDFAPAGIDEYNRVLQFEYTRSRDFILLHYKATQRPGAFWQRCREMPIPDTLAHKIALFREGGRLFREHEELFTELSWVQVLLGQDVLPASYHAMVDLLSDAELRQFLDGVKGVLERSAAAMPTHEAFIQRHCKADAVA</sequence>
<dbReference type="EC" id="1.14.19.9" evidence="3"/>
<dbReference type="AlphaFoldDB" id="A0A7W8D4Y9"/>
<dbReference type="PIRSF" id="PIRSF011396">
    <property type="entry name" value="Trp_halogenase"/>
    <property type="match status" value="1"/>
</dbReference>
<feature type="binding site" evidence="2">
    <location>
        <position position="347"/>
    </location>
    <ligand>
        <name>L-tryptophan</name>
        <dbReference type="ChEBI" id="CHEBI:57912"/>
    </ligand>
</feature>
<keyword evidence="2" id="KW-0547">Nucleotide-binding</keyword>
<keyword evidence="3" id="KW-0560">Oxidoreductase</keyword>
<dbReference type="InterPro" id="IPR050816">
    <property type="entry name" value="Flavin-dep_Halogenase_NPB"/>
</dbReference>
<keyword evidence="2" id="KW-0274">FAD</keyword>
<dbReference type="SUPFAM" id="SSF51905">
    <property type="entry name" value="FAD/NAD(P)-binding domain"/>
    <property type="match status" value="1"/>
</dbReference>
<comment type="caution">
    <text evidence="3">The sequence shown here is derived from an EMBL/GenBank/DDBJ whole genome shotgun (WGS) entry which is preliminary data.</text>
</comment>
<reference evidence="3 4" key="1">
    <citation type="submission" date="2020-08" db="EMBL/GenBank/DDBJ databases">
        <title>Genomic Encyclopedia of Type Strains, Phase IV (KMG-IV): sequencing the most valuable type-strain genomes for metagenomic binning, comparative biology and taxonomic classification.</title>
        <authorList>
            <person name="Goeker M."/>
        </authorList>
    </citation>
    <scope>NUCLEOTIDE SEQUENCE [LARGE SCALE GENOMIC DNA]</scope>
    <source>
        <strain evidence="3 4">DSM 24163</strain>
    </source>
</reference>
<feature type="binding site" evidence="2">
    <location>
        <position position="338"/>
    </location>
    <ligand>
        <name>FAD</name>
        <dbReference type="ChEBI" id="CHEBI:57692"/>
    </ligand>
</feature>
<feature type="binding site" evidence="2">
    <location>
        <begin position="17"/>
        <end position="20"/>
    </location>
    <ligand>
        <name>FAD</name>
        <dbReference type="ChEBI" id="CHEBI:57692"/>
    </ligand>
</feature>
<dbReference type="GO" id="GO:0004497">
    <property type="term" value="F:monooxygenase activity"/>
    <property type="evidence" value="ECO:0007669"/>
    <property type="project" value="InterPro"/>
</dbReference>
<feature type="binding site" evidence="2">
    <location>
        <position position="351"/>
    </location>
    <ligand>
        <name>FAD</name>
        <dbReference type="ChEBI" id="CHEBI:57692"/>
    </ligand>
</feature>
<name>A0A7W8D4Y9_9GAMM</name>
<dbReference type="PANTHER" id="PTHR43747">
    <property type="entry name" value="FAD-BINDING PROTEIN"/>
    <property type="match status" value="1"/>
</dbReference>
<dbReference type="PANTHER" id="PTHR43747:SF4">
    <property type="entry name" value="FLAVIN-DEPENDENT TRYPTOPHAN HALOGENASE"/>
    <property type="match status" value="1"/>
</dbReference>
<evidence type="ECO:0000313" key="3">
    <source>
        <dbReference type="EMBL" id="MBB5208015.1"/>
    </source>
</evidence>
<feature type="binding site" evidence="2">
    <location>
        <position position="82"/>
    </location>
    <ligand>
        <name>7-chloro-L-tryptophan</name>
        <dbReference type="ChEBI" id="CHEBI:58713"/>
    </ligand>
</feature>
<dbReference type="RefSeq" id="WP_183960522.1">
    <property type="nucleotide sequence ID" value="NZ_JACHHP010000002.1"/>
</dbReference>
<dbReference type="EMBL" id="JACHHP010000002">
    <property type="protein sequence ID" value="MBB5208015.1"/>
    <property type="molecule type" value="Genomic_DNA"/>
</dbReference>
<feature type="active site" evidence="1">
    <location>
        <position position="82"/>
    </location>
</feature>
<dbReference type="Pfam" id="PF04820">
    <property type="entry name" value="Trp_halogenase"/>
    <property type="match status" value="1"/>
</dbReference>
<evidence type="ECO:0000256" key="1">
    <source>
        <dbReference type="PIRSR" id="PIRSR011396-1"/>
    </source>
</evidence>
<proteinExistence type="predicted"/>
<dbReference type="Gene3D" id="3.50.50.60">
    <property type="entry name" value="FAD/NAD(P)-binding domain"/>
    <property type="match status" value="1"/>
</dbReference>
<dbReference type="InterPro" id="IPR033856">
    <property type="entry name" value="Trp_halogen"/>
</dbReference>
<keyword evidence="4" id="KW-1185">Reference proteome</keyword>
<gene>
    <name evidence="3" type="ORF">HNQ52_001544</name>
</gene>
<keyword evidence="2" id="KW-0285">Flavoprotein</keyword>
<dbReference type="InterPro" id="IPR036188">
    <property type="entry name" value="FAD/NAD-bd_sf"/>
</dbReference>
<dbReference type="GO" id="GO:0000166">
    <property type="term" value="F:nucleotide binding"/>
    <property type="evidence" value="ECO:0007669"/>
    <property type="project" value="UniProtKB-KW"/>
</dbReference>
<dbReference type="Proteomes" id="UP000521199">
    <property type="component" value="Unassembled WGS sequence"/>
</dbReference>
<dbReference type="InterPro" id="IPR006905">
    <property type="entry name" value="Flavin_halogenase"/>
</dbReference>
<accession>A0A7W8D4Y9</accession>
<feature type="binding site" evidence="2">
    <location>
        <position position="190"/>
    </location>
    <ligand>
        <name>FAD</name>
        <dbReference type="ChEBI" id="CHEBI:57692"/>
    </ligand>
</feature>